<feature type="chain" id="PRO_5034264760" evidence="15">
    <location>
        <begin position="24"/>
        <end position="432"/>
    </location>
</feature>
<dbReference type="GO" id="GO:0006508">
    <property type="term" value="P:proteolysis"/>
    <property type="evidence" value="ECO:0007669"/>
    <property type="project" value="UniProtKB-KW"/>
</dbReference>
<evidence type="ECO:0000256" key="15">
    <source>
        <dbReference type="SAM" id="SignalP"/>
    </source>
</evidence>
<comment type="cofactor">
    <cofactor evidence="1">
        <name>Zn(2+)</name>
        <dbReference type="ChEBI" id="CHEBI:29105"/>
    </cofactor>
</comment>
<evidence type="ECO:0000256" key="7">
    <source>
        <dbReference type="ARBA" id="ARBA00022723"/>
    </source>
</evidence>
<dbReference type="SMART" id="SM00631">
    <property type="entry name" value="Zn_pept"/>
    <property type="match status" value="1"/>
</dbReference>
<evidence type="ECO:0000259" key="16">
    <source>
        <dbReference type="PROSITE" id="PS52035"/>
    </source>
</evidence>
<dbReference type="GO" id="GO:0004181">
    <property type="term" value="F:metallocarboxypeptidase activity"/>
    <property type="evidence" value="ECO:0007669"/>
    <property type="project" value="InterPro"/>
</dbReference>
<keyword evidence="17" id="KW-1185">Reference proteome</keyword>
<feature type="active site" description="Proton donor/acceptor" evidence="14">
    <location>
        <position position="395"/>
    </location>
</feature>
<dbReference type="InterPro" id="IPR000834">
    <property type="entry name" value="Peptidase_M14"/>
</dbReference>
<dbReference type="GO" id="GO:0005615">
    <property type="term" value="C:extracellular space"/>
    <property type="evidence" value="ECO:0007669"/>
    <property type="project" value="TreeGrafter"/>
</dbReference>
<dbReference type="OrthoDB" id="3626597at2759"/>
<gene>
    <name evidence="18" type="primary">LOC112687104</name>
</gene>
<evidence type="ECO:0000256" key="5">
    <source>
        <dbReference type="ARBA" id="ARBA00022645"/>
    </source>
</evidence>
<dbReference type="PRINTS" id="PR00765">
    <property type="entry name" value="CRBOXYPTASEA"/>
</dbReference>
<evidence type="ECO:0000256" key="12">
    <source>
        <dbReference type="ARBA" id="ARBA00023157"/>
    </source>
</evidence>
<dbReference type="SUPFAM" id="SSF53187">
    <property type="entry name" value="Zn-dependent exopeptidases"/>
    <property type="match status" value="1"/>
</dbReference>
<dbReference type="GO" id="GO:0008270">
    <property type="term" value="F:zinc ion binding"/>
    <property type="evidence" value="ECO:0007669"/>
    <property type="project" value="InterPro"/>
</dbReference>
<evidence type="ECO:0000256" key="1">
    <source>
        <dbReference type="ARBA" id="ARBA00001947"/>
    </source>
</evidence>
<dbReference type="Proteomes" id="UP000694846">
    <property type="component" value="Unplaced"/>
</dbReference>
<dbReference type="FunFam" id="3.40.630.10:FF:000040">
    <property type="entry name" value="zinc carboxypeptidase"/>
    <property type="match status" value="1"/>
</dbReference>
<keyword evidence="5" id="KW-0121">Carboxypeptidase</keyword>
<dbReference type="InterPro" id="IPR057246">
    <property type="entry name" value="CARBOXYPEPT_ZN_1"/>
</dbReference>
<dbReference type="AlphaFoldDB" id="A0A8B8FWT6"/>
<dbReference type="Gene3D" id="3.30.70.340">
    <property type="entry name" value="Metallocarboxypeptidase-like"/>
    <property type="match status" value="1"/>
</dbReference>
<evidence type="ECO:0000256" key="14">
    <source>
        <dbReference type="PROSITE-ProRule" id="PRU01379"/>
    </source>
</evidence>
<keyword evidence="10" id="KW-0862">Zinc</keyword>
<evidence type="ECO:0000256" key="11">
    <source>
        <dbReference type="ARBA" id="ARBA00023049"/>
    </source>
</evidence>
<dbReference type="Pfam" id="PF02244">
    <property type="entry name" value="Propep_M14"/>
    <property type="match status" value="1"/>
</dbReference>
<evidence type="ECO:0000313" key="17">
    <source>
        <dbReference type="Proteomes" id="UP000694846"/>
    </source>
</evidence>
<dbReference type="InterPro" id="IPR003146">
    <property type="entry name" value="M14A_act_pep"/>
</dbReference>
<keyword evidence="11" id="KW-0482">Metalloprotease</keyword>
<feature type="signal peptide" evidence="15">
    <location>
        <begin position="1"/>
        <end position="23"/>
    </location>
</feature>
<evidence type="ECO:0000256" key="2">
    <source>
        <dbReference type="ARBA" id="ARBA00004613"/>
    </source>
</evidence>
<proteinExistence type="inferred from homology"/>
<keyword evidence="8 15" id="KW-0732">Signal</keyword>
<dbReference type="PANTHER" id="PTHR11705">
    <property type="entry name" value="PROTEASE FAMILY M14 CARBOXYPEPTIDASE A,B"/>
    <property type="match status" value="1"/>
</dbReference>
<dbReference type="RefSeq" id="XP_025415444.1">
    <property type="nucleotide sequence ID" value="XM_025559659.1"/>
</dbReference>
<dbReference type="Gene3D" id="3.40.630.10">
    <property type="entry name" value="Zn peptidases"/>
    <property type="match status" value="1"/>
</dbReference>
<dbReference type="Pfam" id="PF00246">
    <property type="entry name" value="Peptidase_M14"/>
    <property type="match status" value="1"/>
</dbReference>
<keyword evidence="12" id="KW-1015">Disulfide bond</keyword>
<comment type="subcellular location">
    <subcellularLocation>
        <location evidence="2">Secreted</location>
    </subcellularLocation>
</comment>
<dbReference type="GeneID" id="112687104"/>
<evidence type="ECO:0000256" key="8">
    <source>
        <dbReference type="ARBA" id="ARBA00022729"/>
    </source>
</evidence>
<organism evidence="17 18">
    <name type="scientific">Sipha flava</name>
    <name type="common">yellow sugarcane aphid</name>
    <dbReference type="NCBI Taxonomy" id="143950"/>
    <lineage>
        <taxon>Eukaryota</taxon>
        <taxon>Metazoa</taxon>
        <taxon>Ecdysozoa</taxon>
        <taxon>Arthropoda</taxon>
        <taxon>Hexapoda</taxon>
        <taxon>Insecta</taxon>
        <taxon>Pterygota</taxon>
        <taxon>Neoptera</taxon>
        <taxon>Paraneoptera</taxon>
        <taxon>Hemiptera</taxon>
        <taxon>Sternorrhyncha</taxon>
        <taxon>Aphidomorpha</taxon>
        <taxon>Aphidoidea</taxon>
        <taxon>Aphididae</taxon>
        <taxon>Sipha</taxon>
    </lineage>
</organism>
<keyword evidence="4" id="KW-0964">Secreted</keyword>
<accession>A0A8B8FWT6</accession>
<dbReference type="PROSITE" id="PS00132">
    <property type="entry name" value="CARBOXYPEPT_ZN_1"/>
    <property type="match status" value="1"/>
</dbReference>
<evidence type="ECO:0000256" key="3">
    <source>
        <dbReference type="ARBA" id="ARBA00005988"/>
    </source>
</evidence>
<keyword evidence="9" id="KW-0378">Hydrolase</keyword>
<reference evidence="18" key="1">
    <citation type="submission" date="2025-08" db="UniProtKB">
        <authorList>
            <consortium name="RefSeq"/>
        </authorList>
    </citation>
    <scope>IDENTIFICATION</scope>
    <source>
        <tissue evidence="18">Whole body</tissue>
    </source>
</reference>
<dbReference type="CDD" id="cd03860">
    <property type="entry name" value="M14_CP_A-B_like"/>
    <property type="match status" value="1"/>
</dbReference>
<protein>
    <submittedName>
        <fullName evidence="18">Carboxypeptidase B-like</fullName>
    </submittedName>
</protein>
<keyword evidence="6" id="KW-0645">Protease</keyword>
<sequence length="432" mass="48905">MDGCSKVIYCVFTLVALSKYTICSQNDSQQGNIEEKISYDGDQVLRVETVNSKQRKTIKELENQGLIQKWFTNSTSVDIMVKKANSIIVKNALNNGSLSFDVFIDDIQRAINEENPPMNEDELSGRQGHNVTFQNYHKISDIYKYIDYITQEYPDFVEVQNIGNSYQGVPLRVIKIKPDQNTTDIKSIWVDGGIHAREWIAVSSVLYIINELVFNRDSLEPHMKNIEFHILPIVNPDGYKHSHEKERLWRKNRNKPTANSCIGTDLNRNWDYHWGESGASKYSCAEIYRGVKAGSEPETQAVVKYIMKNPKIFKGFVTFHSYGQYILYPWGYAKRVPSDHTEVQRVGQVIATAIKKTTSVEYTVGNSATLLYPAAGASDDWAKGVAKIKYAYTIELRDTGKYGFILPPSEILSTGKEAFVAVSTLASEISSQ</sequence>
<dbReference type="PROSITE" id="PS52035">
    <property type="entry name" value="PEPTIDASE_M14"/>
    <property type="match status" value="1"/>
</dbReference>
<evidence type="ECO:0000256" key="9">
    <source>
        <dbReference type="ARBA" id="ARBA00022801"/>
    </source>
</evidence>
<keyword evidence="7" id="KW-0479">Metal-binding</keyword>
<dbReference type="InterPro" id="IPR036990">
    <property type="entry name" value="M14A-like_propep"/>
</dbReference>
<feature type="domain" description="Peptidase M14" evidence="16">
    <location>
        <begin position="135"/>
        <end position="429"/>
    </location>
</feature>
<evidence type="ECO:0000313" key="18">
    <source>
        <dbReference type="RefSeq" id="XP_025415444.1"/>
    </source>
</evidence>
<comment type="similarity">
    <text evidence="3 14">Belongs to the peptidase M14 family.</text>
</comment>
<evidence type="ECO:0000256" key="6">
    <source>
        <dbReference type="ARBA" id="ARBA00022670"/>
    </source>
</evidence>
<comment type="function">
    <text evidence="13">Involved in the digestion of the blood meal.</text>
</comment>
<evidence type="ECO:0000256" key="10">
    <source>
        <dbReference type="ARBA" id="ARBA00022833"/>
    </source>
</evidence>
<evidence type="ECO:0000256" key="13">
    <source>
        <dbReference type="ARBA" id="ARBA00057299"/>
    </source>
</evidence>
<dbReference type="PANTHER" id="PTHR11705:SF91">
    <property type="entry name" value="FI01817P-RELATED"/>
    <property type="match status" value="1"/>
</dbReference>
<dbReference type="SUPFAM" id="SSF54897">
    <property type="entry name" value="Protease propeptides/inhibitors"/>
    <property type="match status" value="1"/>
</dbReference>
<name>A0A8B8FWT6_9HEMI</name>
<evidence type="ECO:0000256" key="4">
    <source>
        <dbReference type="ARBA" id="ARBA00022525"/>
    </source>
</evidence>